<sequence>MPHLVFRHPQRGFTLVEMIVAIVLTAIIAGTLVLFIRRPVTSYLDSAGRAEMTDVADLALRRMAREIRASLPNSARLTPASVQNGGVLTLEFIPTFGGGRYLSVEDSTVNGTPLSFTSLTANTFSVVGSVPPIQLPPARQDYLAIYNLGAGFQDADAYAGTNLARITGLPTVTAGAQTILNISFSSLAAADLPAGSTVSTVANPFAVPANAATPRPANMSPDQRFQVVGKPVIFRCAGNASGTGTLTRSVAATFSTTPSAPDAAAGVLLANNVVACDVTIDSNAHRQSALVGLTLTLGRIKPEGGLETVTLVHQIHVDNTP</sequence>
<dbReference type="InterPro" id="IPR012902">
    <property type="entry name" value="N_methyl_site"/>
</dbReference>
<name>A0ABZ0Y5Q9_9BURK</name>
<feature type="transmembrane region" description="Helical" evidence="1">
    <location>
        <begin position="12"/>
        <end position="36"/>
    </location>
</feature>
<evidence type="ECO:0000313" key="3">
    <source>
        <dbReference type="Proteomes" id="UP001326110"/>
    </source>
</evidence>
<reference evidence="2 3" key="1">
    <citation type="submission" date="2023-11" db="EMBL/GenBank/DDBJ databases">
        <title>MicrobeMod: A computational toolkit for identifying prokaryotic methylation and restriction-modification with nanopore sequencing.</title>
        <authorList>
            <person name="Crits-Christoph A."/>
            <person name="Kang S.C."/>
            <person name="Lee H."/>
            <person name="Ostrov N."/>
        </authorList>
    </citation>
    <scope>NUCLEOTIDE SEQUENCE [LARGE SCALE GENOMIC DNA]</scope>
    <source>
        <strain evidence="2 3">ATCC 25935</strain>
    </source>
</reference>
<dbReference type="Proteomes" id="UP001326110">
    <property type="component" value="Chromosome"/>
</dbReference>
<organism evidence="2 3">
    <name type="scientific">Duganella zoogloeoides</name>
    <dbReference type="NCBI Taxonomy" id="75659"/>
    <lineage>
        <taxon>Bacteria</taxon>
        <taxon>Pseudomonadati</taxon>
        <taxon>Pseudomonadota</taxon>
        <taxon>Betaproteobacteria</taxon>
        <taxon>Burkholderiales</taxon>
        <taxon>Oxalobacteraceae</taxon>
        <taxon>Telluria group</taxon>
        <taxon>Duganella</taxon>
    </lineage>
</organism>
<keyword evidence="3" id="KW-1185">Reference proteome</keyword>
<accession>A0ABZ0Y5Q9</accession>
<dbReference type="PROSITE" id="PS00409">
    <property type="entry name" value="PROKAR_NTER_METHYL"/>
    <property type="match status" value="1"/>
</dbReference>
<keyword evidence="1" id="KW-0472">Membrane</keyword>
<dbReference type="Pfam" id="PF07963">
    <property type="entry name" value="N_methyl"/>
    <property type="match status" value="1"/>
</dbReference>
<protein>
    <submittedName>
        <fullName evidence="2">Type II secretion system protein</fullName>
    </submittedName>
</protein>
<dbReference type="RefSeq" id="WP_322534547.1">
    <property type="nucleotide sequence ID" value="NZ_CP140152.1"/>
</dbReference>
<keyword evidence="1" id="KW-0812">Transmembrane</keyword>
<keyword evidence="1" id="KW-1133">Transmembrane helix</keyword>
<evidence type="ECO:0000256" key="1">
    <source>
        <dbReference type="SAM" id="Phobius"/>
    </source>
</evidence>
<dbReference type="NCBIfam" id="TIGR02532">
    <property type="entry name" value="IV_pilin_GFxxxE"/>
    <property type="match status" value="1"/>
</dbReference>
<gene>
    <name evidence="2" type="ORF">SR858_10420</name>
</gene>
<evidence type="ECO:0000313" key="2">
    <source>
        <dbReference type="EMBL" id="WQH06712.1"/>
    </source>
</evidence>
<dbReference type="EMBL" id="CP140152">
    <property type="protein sequence ID" value="WQH06712.1"/>
    <property type="molecule type" value="Genomic_DNA"/>
</dbReference>
<proteinExistence type="predicted"/>